<organism evidence="1 2">
    <name type="scientific">Paenibacillus aquistagni</name>
    <dbReference type="NCBI Taxonomy" id="1852522"/>
    <lineage>
        <taxon>Bacteria</taxon>
        <taxon>Bacillati</taxon>
        <taxon>Bacillota</taxon>
        <taxon>Bacilli</taxon>
        <taxon>Bacillales</taxon>
        <taxon>Paenibacillaceae</taxon>
        <taxon>Paenibacillus</taxon>
    </lineage>
</organism>
<sequence length="42" mass="4700">MEAILDVTYVLVGALIIVYDCFLPNTAVYSITRLLDPMHDAE</sequence>
<keyword evidence="2" id="KW-1185">Reference proteome</keyword>
<dbReference type="EMBL" id="FXAZ01000001">
    <property type="protein sequence ID" value="SMG26667.1"/>
    <property type="molecule type" value="Genomic_DNA"/>
</dbReference>
<gene>
    <name evidence="1" type="ORF">SAMN06295960_1525</name>
</gene>
<evidence type="ECO:0000313" key="2">
    <source>
        <dbReference type="Proteomes" id="UP000193834"/>
    </source>
</evidence>
<reference evidence="1 2" key="1">
    <citation type="submission" date="2017-04" db="EMBL/GenBank/DDBJ databases">
        <authorList>
            <person name="Afonso C.L."/>
            <person name="Miller P.J."/>
            <person name="Scott M.A."/>
            <person name="Spackman E."/>
            <person name="Goraichik I."/>
            <person name="Dimitrov K.M."/>
            <person name="Suarez D.L."/>
            <person name="Swayne D.E."/>
        </authorList>
    </citation>
    <scope>NUCLEOTIDE SEQUENCE [LARGE SCALE GENOMIC DNA]</scope>
    <source>
        <strain evidence="1 2">11</strain>
    </source>
</reference>
<accession>A0A1X7JF66</accession>
<dbReference type="Proteomes" id="UP000193834">
    <property type="component" value="Unassembled WGS sequence"/>
</dbReference>
<evidence type="ECO:0000313" key="1">
    <source>
        <dbReference type="EMBL" id="SMG26667.1"/>
    </source>
</evidence>
<name>A0A1X7JF66_9BACL</name>
<dbReference type="AlphaFoldDB" id="A0A1X7JF66"/>
<protein>
    <submittedName>
        <fullName evidence="1">Uncharacterized protein</fullName>
    </submittedName>
</protein>
<proteinExistence type="predicted"/>
<dbReference type="STRING" id="1852522.SAMN06295960_1525"/>